<keyword evidence="1" id="KW-0413">Isomerase</keyword>
<dbReference type="EMBL" id="JAGINW010000001">
    <property type="protein sequence ID" value="MBP2324994.1"/>
    <property type="molecule type" value="Genomic_DNA"/>
</dbReference>
<evidence type="ECO:0000313" key="2">
    <source>
        <dbReference type="Proteomes" id="UP001519332"/>
    </source>
</evidence>
<dbReference type="NCBIfam" id="TIGR00654">
    <property type="entry name" value="PhzF_family"/>
    <property type="match status" value="1"/>
</dbReference>
<protein>
    <submittedName>
        <fullName evidence="1">Trans-2,3-dihydro-3-hydroxyanthranilate isomerase</fullName>
        <ecNumber evidence="1">5.3.3.17</ecNumber>
    </submittedName>
</protein>
<dbReference type="Gene3D" id="3.10.310.10">
    <property type="entry name" value="Diaminopimelate Epimerase, Chain A, domain 1"/>
    <property type="match status" value="2"/>
</dbReference>
<dbReference type="PANTHER" id="PTHR13774:SF32">
    <property type="entry name" value="ANTISENSE-ENHANCING SEQUENCE 1"/>
    <property type="match status" value="1"/>
</dbReference>
<sequence length="282" mass="29816">MTGYAIADVFTEEPLQGNPVAVFLDATGIPADGMQRIAREMNLSETTFVLPPENDGDARVRIFTPVNELPFAGHPLLGTAAVLGAGRSSLRLETAMGTIPFTLDHNGSASSATMCQPVPTWEPYEHTEHLLSALGLSESTLPVDIYRNGPRHVFVGLASVAALSAVRPDQRALAEHLDVAVNCFAPAEGHWRARMFSPAYGVAEDAATGSAAGPLAVHLLRHNQIGYGDQVDIWQGVEMGRPSLMRARVTGSAGRFGLIEVAGSAVVVARGEFAPNGGLPWA</sequence>
<proteinExistence type="predicted"/>
<gene>
    <name evidence="1" type="ORF">JOF56_005379</name>
</gene>
<dbReference type="RefSeq" id="WP_209642251.1">
    <property type="nucleotide sequence ID" value="NZ_JAGINW010000001.1"/>
</dbReference>
<dbReference type="InterPro" id="IPR003719">
    <property type="entry name" value="Phenazine_PhzF-like"/>
</dbReference>
<name>A0ABS4TKN9_9PSEU</name>
<reference evidence="1 2" key="1">
    <citation type="submission" date="2021-03" db="EMBL/GenBank/DDBJ databases">
        <title>Sequencing the genomes of 1000 actinobacteria strains.</title>
        <authorList>
            <person name="Klenk H.-P."/>
        </authorList>
    </citation>
    <scope>NUCLEOTIDE SEQUENCE [LARGE SCALE GENOMIC DNA]</scope>
    <source>
        <strain evidence="1 2">DSM 46670</strain>
    </source>
</reference>
<dbReference type="PANTHER" id="PTHR13774">
    <property type="entry name" value="PHENAZINE BIOSYNTHESIS PROTEIN"/>
    <property type="match status" value="1"/>
</dbReference>
<dbReference type="PIRSF" id="PIRSF016184">
    <property type="entry name" value="PhzC_PhzF"/>
    <property type="match status" value="1"/>
</dbReference>
<keyword evidence="2" id="KW-1185">Reference proteome</keyword>
<dbReference type="SUPFAM" id="SSF54506">
    <property type="entry name" value="Diaminopimelate epimerase-like"/>
    <property type="match status" value="1"/>
</dbReference>
<dbReference type="Pfam" id="PF02567">
    <property type="entry name" value="PhzC-PhzF"/>
    <property type="match status" value="1"/>
</dbReference>
<comment type="caution">
    <text evidence="1">The sequence shown here is derived from an EMBL/GenBank/DDBJ whole genome shotgun (WGS) entry which is preliminary data.</text>
</comment>
<evidence type="ECO:0000313" key="1">
    <source>
        <dbReference type="EMBL" id="MBP2324994.1"/>
    </source>
</evidence>
<organism evidence="1 2">
    <name type="scientific">Kibdelosporangium banguiense</name>
    <dbReference type="NCBI Taxonomy" id="1365924"/>
    <lineage>
        <taxon>Bacteria</taxon>
        <taxon>Bacillati</taxon>
        <taxon>Actinomycetota</taxon>
        <taxon>Actinomycetes</taxon>
        <taxon>Pseudonocardiales</taxon>
        <taxon>Pseudonocardiaceae</taxon>
        <taxon>Kibdelosporangium</taxon>
    </lineage>
</organism>
<accession>A0ABS4TKN9</accession>
<dbReference type="GO" id="GO:0102943">
    <property type="term" value="F:trans-2,3-dihydro-3-hydroxy-anthranilate isomerase activity"/>
    <property type="evidence" value="ECO:0007669"/>
    <property type="project" value="UniProtKB-EC"/>
</dbReference>
<dbReference type="EC" id="5.3.3.17" evidence="1"/>
<dbReference type="Proteomes" id="UP001519332">
    <property type="component" value="Unassembled WGS sequence"/>
</dbReference>